<sequence length="94" mass="10295">MLIVCHLRSLAGWLLAAPNAILVSLPFSYANLLPLFLGSAPRGTHSSIGGSSSSRSKVICYSRTQTMAMFVHFPGNKSITLSRRPFWFCCGARY</sequence>
<organism evidence="1">
    <name type="scientific">Anopheles darlingi</name>
    <name type="common">Mosquito</name>
    <dbReference type="NCBI Taxonomy" id="43151"/>
    <lineage>
        <taxon>Eukaryota</taxon>
        <taxon>Metazoa</taxon>
        <taxon>Ecdysozoa</taxon>
        <taxon>Arthropoda</taxon>
        <taxon>Hexapoda</taxon>
        <taxon>Insecta</taxon>
        <taxon>Pterygota</taxon>
        <taxon>Neoptera</taxon>
        <taxon>Endopterygota</taxon>
        <taxon>Diptera</taxon>
        <taxon>Nematocera</taxon>
        <taxon>Culicoidea</taxon>
        <taxon>Culicidae</taxon>
        <taxon>Anophelinae</taxon>
        <taxon>Anopheles</taxon>
    </lineage>
</organism>
<evidence type="ECO:0000313" key="1">
    <source>
        <dbReference type="EMBL" id="MBW77839.1"/>
    </source>
</evidence>
<protein>
    <submittedName>
        <fullName evidence="1">Putative secreted protein</fullName>
    </submittedName>
</protein>
<reference evidence="1" key="1">
    <citation type="submission" date="2018-01" db="EMBL/GenBank/DDBJ databases">
        <title>An insight into the sialome of Amazonian anophelines.</title>
        <authorList>
            <person name="Ribeiro J.M."/>
            <person name="Scarpassa V."/>
            <person name="Calvo E."/>
        </authorList>
    </citation>
    <scope>NUCLEOTIDE SEQUENCE</scope>
</reference>
<accession>A0A2M4DJX2</accession>
<proteinExistence type="predicted"/>
<dbReference type="AlphaFoldDB" id="A0A2M4DJX2"/>
<name>A0A2M4DJX2_ANODA</name>
<dbReference type="EMBL" id="GGFL01013661">
    <property type="protein sequence ID" value="MBW77839.1"/>
    <property type="molecule type" value="Transcribed_RNA"/>
</dbReference>